<dbReference type="HOGENOM" id="CLU_534918_0_0_10"/>
<dbReference type="STRING" id="742766.HMPREF9455_02415"/>
<evidence type="ECO:0008006" key="4">
    <source>
        <dbReference type="Google" id="ProtNLM"/>
    </source>
</evidence>
<dbReference type="eggNOG" id="ENOG5033S3E">
    <property type="taxonomic scope" value="Bacteria"/>
</dbReference>
<evidence type="ECO:0000256" key="1">
    <source>
        <dbReference type="SAM" id="SignalP"/>
    </source>
</evidence>
<feature type="signal peptide" evidence="1">
    <location>
        <begin position="1"/>
        <end position="20"/>
    </location>
</feature>
<dbReference type="RefSeq" id="WP_006799946.1">
    <property type="nucleotide sequence ID" value="NZ_GL891984.1"/>
</dbReference>
<comment type="caution">
    <text evidence="2">The sequence shown here is derived from an EMBL/GenBank/DDBJ whole genome shotgun (WGS) entry which is preliminary data.</text>
</comment>
<evidence type="ECO:0000313" key="3">
    <source>
        <dbReference type="Proteomes" id="UP000004913"/>
    </source>
</evidence>
<accession>F5IZ98</accession>
<sequence>MKKNLLYIRYKLLCVSFIVAALFMACSDDDKTTNYLDDNAFPPPTVSLTTETSYGEVDINTNKVVEGTVTAPNGLRNIYGTLLRKTADGYEEIDANKRVHVKLAEFPNTYSFSIEVPVSAEDAGGIAIVANDIYVKQVIQNIPIEKITGIPPKITTDPAEIESVELNGTVSLEGVVSSIEGLKSLSYGLVQKSPYLELQDVKNIAVSNDKEKSFQFSITVDDERADAIMIKAVDIRNVEKVHFVNIKEITGIPPGRAYIFDNVEMAPEWECYSGASLLPAASQPYLFSIEGINVGGSVKNILSLSDVISVSSGSVDFAFVNIWRNTNITDASGFLNRVGNRGFAYVSADRLDGGPVGRQLDKDWFTTVNRNRTQLKIITTDLVTSMNLDDFFETTTGNWEAYELLNLLAGYVPVYSTTTDLRSLPQRTNSGTSASPAVLQITNGTYIAFRTAENKFGVMKVVQAGDDSDVLSSNNKIEDVTTGLGAGIANKSPEAFYSAPGLAGFDYSGVTKLYGRKCKLKIIVQR</sequence>
<organism evidence="2 3">
    <name type="scientific">Dysgonomonas gadei ATCC BAA-286</name>
    <dbReference type="NCBI Taxonomy" id="742766"/>
    <lineage>
        <taxon>Bacteria</taxon>
        <taxon>Pseudomonadati</taxon>
        <taxon>Bacteroidota</taxon>
        <taxon>Bacteroidia</taxon>
        <taxon>Bacteroidales</taxon>
        <taxon>Dysgonomonadaceae</taxon>
        <taxon>Dysgonomonas</taxon>
    </lineage>
</organism>
<feature type="chain" id="PRO_5003324183" description="DUF5689 domain-containing protein" evidence="1">
    <location>
        <begin position="21"/>
        <end position="526"/>
    </location>
</feature>
<name>F5IZ98_9BACT</name>
<reference evidence="2 3" key="1">
    <citation type="submission" date="2011-04" db="EMBL/GenBank/DDBJ databases">
        <title>The Genome Sequence of Dysgonomonas gadei ATCC BAA-286.</title>
        <authorList>
            <consortium name="The Broad Institute Genome Sequencing Platform"/>
            <person name="Earl A."/>
            <person name="Ward D."/>
            <person name="Feldgarden M."/>
            <person name="Gevers D."/>
            <person name="Pudlo N."/>
            <person name="Martens E."/>
            <person name="Allen-Vercoe E."/>
            <person name="Young S.K."/>
            <person name="Zeng Q."/>
            <person name="Gargeya S."/>
            <person name="Fitzgerald M."/>
            <person name="Haas B."/>
            <person name="Abouelleil A."/>
            <person name="Alvarado L."/>
            <person name="Arachchi H.M."/>
            <person name="Berlin A."/>
            <person name="Brown A."/>
            <person name="Chapman S.B."/>
            <person name="Chen Z."/>
            <person name="Dunbar C."/>
            <person name="Freedman E."/>
            <person name="Gearin G."/>
            <person name="Gellesch M."/>
            <person name="Goldberg J."/>
            <person name="Griggs A."/>
            <person name="Gujja S."/>
            <person name="Heiman D."/>
            <person name="Howarth C."/>
            <person name="Larson L."/>
            <person name="Lui A."/>
            <person name="MacDonald P.J.P."/>
            <person name="Mehta T."/>
            <person name="Montmayeur A."/>
            <person name="Murphy C."/>
            <person name="Neiman D."/>
            <person name="Pearson M."/>
            <person name="Priest M."/>
            <person name="Roberts A."/>
            <person name="Saif S."/>
            <person name="Shea T."/>
            <person name="Shenoy N."/>
            <person name="Sisk P."/>
            <person name="Stolte C."/>
            <person name="Sykes S."/>
            <person name="Yandava C."/>
            <person name="Wortman J."/>
            <person name="Nusbaum C."/>
            <person name="Birren B."/>
        </authorList>
    </citation>
    <scope>NUCLEOTIDE SEQUENCE [LARGE SCALE GENOMIC DNA]</scope>
    <source>
        <strain evidence="2 3">ATCC BAA-286</strain>
    </source>
</reference>
<evidence type="ECO:0000313" key="2">
    <source>
        <dbReference type="EMBL" id="EGK01223.1"/>
    </source>
</evidence>
<dbReference type="Proteomes" id="UP000004913">
    <property type="component" value="Unassembled WGS sequence"/>
</dbReference>
<keyword evidence="1" id="KW-0732">Signal</keyword>
<dbReference type="PROSITE" id="PS51257">
    <property type="entry name" value="PROKAR_LIPOPROTEIN"/>
    <property type="match status" value="1"/>
</dbReference>
<proteinExistence type="predicted"/>
<dbReference type="EMBL" id="ADLV01000029">
    <property type="protein sequence ID" value="EGK01223.1"/>
    <property type="molecule type" value="Genomic_DNA"/>
</dbReference>
<gene>
    <name evidence="2" type="ORF">HMPREF9455_02415</name>
</gene>
<dbReference type="OrthoDB" id="1027892at2"/>
<protein>
    <recommendedName>
        <fullName evidence="4">DUF5689 domain-containing protein</fullName>
    </recommendedName>
</protein>
<keyword evidence="3" id="KW-1185">Reference proteome</keyword>
<dbReference type="AlphaFoldDB" id="F5IZ98"/>